<gene>
    <name evidence="1" type="ORF">KGQ19_00715</name>
</gene>
<dbReference type="EMBL" id="JAAFYZ010000002">
    <property type="protein sequence ID" value="MBS2545381.1"/>
    <property type="molecule type" value="Genomic_DNA"/>
</dbReference>
<evidence type="ECO:0000313" key="1">
    <source>
        <dbReference type="EMBL" id="MBS2545381.1"/>
    </source>
</evidence>
<keyword evidence="2" id="KW-1185">Reference proteome</keyword>
<accession>A0ABS5KJ74</accession>
<comment type="caution">
    <text evidence="1">The sequence shown here is derived from an EMBL/GenBank/DDBJ whole genome shotgun (WGS) entry which is preliminary data.</text>
</comment>
<evidence type="ECO:0000313" key="2">
    <source>
        <dbReference type="Proteomes" id="UP000730482"/>
    </source>
</evidence>
<dbReference type="Proteomes" id="UP000730482">
    <property type="component" value="Unassembled WGS sequence"/>
</dbReference>
<proteinExistence type="predicted"/>
<name>A0ABS5KJ74_9ACTN</name>
<sequence>MIDLPALLREWLEDHGTEIRTLGADVEIFESPADRPKRSFGVSLQLGTRVTMLTVWDSAEMNWSSMDLTADGDPEETYEEGVTRERLRAVAESLVDWLQEG</sequence>
<organism evidence="1 2">
    <name type="scientific">Catenulispora pinistramenti</name>
    <dbReference type="NCBI Taxonomy" id="2705254"/>
    <lineage>
        <taxon>Bacteria</taxon>
        <taxon>Bacillati</taxon>
        <taxon>Actinomycetota</taxon>
        <taxon>Actinomycetes</taxon>
        <taxon>Catenulisporales</taxon>
        <taxon>Catenulisporaceae</taxon>
        <taxon>Catenulispora</taxon>
    </lineage>
</organism>
<protein>
    <submittedName>
        <fullName evidence="1">Uncharacterized protein</fullName>
    </submittedName>
</protein>
<reference evidence="1 2" key="1">
    <citation type="submission" date="2020-02" db="EMBL/GenBank/DDBJ databases">
        <title>Acidophilic actinobacteria isolated from forest soil.</title>
        <authorList>
            <person name="Golinska P."/>
        </authorList>
    </citation>
    <scope>NUCLEOTIDE SEQUENCE [LARGE SCALE GENOMIC DNA]</scope>
    <source>
        <strain evidence="1 2">NL8</strain>
    </source>
</reference>
<dbReference type="RefSeq" id="WP_212007047.1">
    <property type="nucleotide sequence ID" value="NZ_JAAFYZ010000002.1"/>
</dbReference>